<dbReference type="InterPro" id="IPR011335">
    <property type="entry name" value="Restrct_endonuc-II-like"/>
</dbReference>
<dbReference type="PANTHER" id="PTHR38590">
    <property type="entry name" value="BLL0828 PROTEIN"/>
    <property type="match status" value="1"/>
</dbReference>
<dbReference type="EMBL" id="MKEK01000001">
    <property type="protein sequence ID" value="OEY69227.1"/>
    <property type="molecule type" value="Genomic_DNA"/>
</dbReference>
<accession>A0A1E7Q500</accession>
<evidence type="ECO:0000259" key="1">
    <source>
        <dbReference type="Pfam" id="PF04480"/>
    </source>
</evidence>
<comment type="caution">
    <text evidence="2">The sequence shown here is derived from an EMBL/GenBank/DDBJ whole genome shotgun (WGS) entry which is preliminary data.</text>
</comment>
<dbReference type="STRING" id="1628148.BI198_06305"/>
<dbReference type="Pfam" id="PF04480">
    <property type="entry name" value="DUF559"/>
    <property type="match status" value="1"/>
</dbReference>
<protein>
    <recommendedName>
        <fullName evidence="1">DUF559 domain-containing protein</fullName>
    </recommendedName>
</protein>
<keyword evidence="3" id="KW-1185">Reference proteome</keyword>
<organism evidence="2 3">
    <name type="scientific">Rheinheimera salexigens</name>
    <dbReference type="NCBI Taxonomy" id="1628148"/>
    <lineage>
        <taxon>Bacteria</taxon>
        <taxon>Pseudomonadati</taxon>
        <taxon>Pseudomonadota</taxon>
        <taxon>Gammaproteobacteria</taxon>
        <taxon>Chromatiales</taxon>
        <taxon>Chromatiaceae</taxon>
        <taxon>Rheinheimera</taxon>
    </lineage>
</organism>
<gene>
    <name evidence="2" type="ORF">BI198_06305</name>
</gene>
<evidence type="ECO:0000313" key="2">
    <source>
        <dbReference type="EMBL" id="OEY69227.1"/>
    </source>
</evidence>
<proteinExistence type="predicted"/>
<dbReference type="InterPro" id="IPR047216">
    <property type="entry name" value="Endonuclease_DUF559_bact"/>
</dbReference>
<name>A0A1E7Q500_9GAMM</name>
<dbReference type="AlphaFoldDB" id="A0A1E7Q500"/>
<feature type="domain" description="DUF559" evidence="1">
    <location>
        <begin position="8"/>
        <end position="115"/>
    </location>
</feature>
<dbReference type="SUPFAM" id="SSF52980">
    <property type="entry name" value="Restriction endonuclease-like"/>
    <property type="match status" value="1"/>
</dbReference>
<sequence length="119" mass="13649">MLPYDKILKQFSRDLRSNQTVAEELLWSHIRKKQLMGMQFYRQKPIAGYIADFYCAKAKLVIEIDGEIHNSIEAKQYDAIRDQVMLSLGLTVLRFTNSQVEASLVEVLAQIKNNLSSAV</sequence>
<evidence type="ECO:0000313" key="3">
    <source>
        <dbReference type="Proteomes" id="UP000242258"/>
    </source>
</evidence>
<dbReference type="CDD" id="cd01038">
    <property type="entry name" value="Endonuclease_DUF559"/>
    <property type="match status" value="1"/>
</dbReference>
<dbReference type="Proteomes" id="UP000242258">
    <property type="component" value="Unassembled WGS sequence"/>
</dbReference>
<dbReference type="Gene3D" id="3.40.960.10">
    <property type="entry name" value="VSR Endonuclease"/>
    <property type="match status" value="1"/>
</dbReference>
<dbReference type="RefSeq" id="WP_070048793.1">
    <property type="nucleotide sequence ID" value="NZ_CBCSDO010000006.1"/>
</dbReference>
<dbReference type="PANTHER" id="PTHR38590:SF1">
    <property type="entry name" value="BLL0828 PROTEIN"/>
    <property type="match status" value="1"/>
</dbReference>
<dbReference type="OrthoDB" id="9798754at2"/>
<dbReference type="InterPro" id="IPR007569">
    <property type="entry name" value="DUF559"/>
</dbReference>
<reference evidence="3" key="1">
    <citation type="submission" date="2016-09" db="EMBL/GenBank/DDBJ databases">
        <authorList>
            <person name="Wan X."/>
            <person name="Hou S."/>
        </authorList>
    </citation>
    <scope>NUCLEOTIDE SEQUENCE [LARGE SCALE GENOMIC DNA]</scope>
    <source>
        <strain evidence="3">KH87</strain>
    </source>
</reference>